<dbReference type="GO" id="GO:0005886">
    <property type="term" value="C:plasma membrane"/>
    <property type="evidence" value="ECO:0007669"/>
    <property type="project" value="UniProtKB-SubCell"/>
</dbReference>
<organism evidence="11 12">
    <name type="scientific">Oleidesulfovibrio alaskensis (strain ATCC BAA-1058 / DSM 17464 / G20)</name>
    <name type="common">Desulfovibrio alaskensis</name>
    <dbReference type="NCBI Taxonomy" id="207559"/>
    <lineage>
        <taxon>Bacteria</taxon>
        <taxon>Pseudomonadati</taxon>
        <taxon>Thermodesulfobacteriota</taxon>
        <taxon>Desulfovibrionia</taxon>
        <taxon>Desulfovibrionales</taxon>
        <taxon>Desulfovibrionaceae</taxon>
        <taxon>Oleidesulfovibrio</taxon>
    </lineage>
</organism>
<dbReference type="eggNOG" id="COG3170">
    <property type="taxonomic scope" value="Bacteria"/>
</dbReference>
<accession>Q30YM9</accession>
<dbReference type="KEGG" id="dde:Dde_2420"/>
<dbReference type="PANTHER" id="PTHR33908:SF3">
    <property type="entry name" value="UNDECAPRENYL PHOSPHATE-ALPHA-4-AMINO-4-DEOXY-L-ARABINOSE ARABINOSYL TRANSFERASE"/>
    <property type="match status" value="1"/>
</dbReference>
<feature type="transmembrane region" description="Helical" evidence="9">
    <location>
        <begin position="357"/>
        <end position="375"/>
    </location>
</feature>
<feature type="transmembrane region" description="Helical" evidence="9">
    <location>
        <begin position="191"/>
        <end position="208"/>
    </location>
</feature>
<dbReference type="Proteomes" id="UP000002710">
    <property type="component" value="Chromosome"/>
</dbReference>
<evidence type="ECO:0000256" key="8">
    <source>
        <dbReference type="SAM" id="MobiDB-lite"/>
    </source>
</evidence>
<keyword evidence="5 9" id="KW-0812">Transmembrane</keyword>
<feature type="transmembrane region" description="Helical" evidence="9">
    <location>
        <begin position="448"/>
        <end position="467"/>
    </location>
</feature>
<dbReference type="Pfam" id="PF13231">
    <property type="entry name" value="PMT_2"/>
    <property type="match status" value="1"/>
</dbReference>
<feature type="region of interest" description="Disordered" evidence="8">
    <location>
        <begin position="596"/>
        <end position="695"/>
    </location>
</feature>
<comment type="subcellular location">
    <subcellularLocation>
        <location evidence="1">Cell membrane</location>
        <topology evidence="1">Multi-pass membrane protein</topology>
    </subcellularLocation>
</comment>
<feature type="transmembrane region" description="Helical" evidence="9">
    <location>
        <begin position="167"/>
        <end position="185"/>
    </location>
</feature>
<feature type="transmembrane region" description="Helical" evidence="9">
    <location>
        <begin position="319"/>
        <end position="337"/>
    </location>
</feature>
<evidence type="ECO:0000256" key="3">
    <source>
        <dbReference type="ARBA" id="ARBA00022676"/>
    </source>
</evidence>
<keyword evidence="3" id="KW-0328">Glycosyltransferase</keyword>
<feature type="transmembrane region" description="Helical" evidence="9">
    <location>
        <begin position="474"/>
        <end position="495"/>
    </location>
</feature>
<keyword evidence="4 11" id="KW-0808">Transferase</keyword>
<feature type="compositionally biased region" description="Polar residues" evidence="8">
    <location>
        <begin position="596"/>
        <end position="615"/>
    </location>
</feature>
<dbReference type="PANTHER" id="PTHR33908">
    <property type="entry name" value="MANNOSYLTRANSFERASE YKCB-RELATED"/>
    <property type="match status" value="1"/>
</dbReference>
<evidence type="ECO:0000256" key="1">
    <source>
        <dbReference type="ARBA" id="ARBA00004651"/>
    </source>
</evidence>
<dbReference type="EMBL" id="CP000112">
    <property type="protein sequence ID" value="ABB39217.1"/>
    <property type="molecule type" value="Genomic_DNA"/>
</dbReference>
<feature type="transmembrane region" description="Helical" evidence="9">
    <location>
        <begin position="136"/>
        <end position="155"/>
    </location>
</feature>
<feature type="region of interest" description="Disordered" evidence="8">
    <location>
        <begin position="1"/>
        <end position="32"/>
    </location>
</feature>
<keyword evidence="2" id="KW-1003">Cell membrane</keyword>
<gene>
    <name evidence="11" type="ordered locus">Dde_2420</name>
</gene>
<sequence length="695" mass="75429">MTQTENTPDAGQHDLHSQTVTPDASTEAAPAAPQRTVCERILDILAFQPLIPLTILLALQTVFMLDARALWYSDEVRYANVFEHVVNAGKWIVLHLNGVPYPDKPPVYFWLLEGIRQGMQAAGIAGDAPQGIGPRLFFSGAAVSALFYIWATYALARRVAAADKRTALGAGLVLLSVFYFIGVSHYSRMDLLFAALITLSHICLFTGWKKEKSTFWIVCGFAFAALATLTKGPLGLAFPLVTSVLFLLWRGKPRRLAGADVAAGAGVMLFILLAWVMGAYLTEQPDFLYNIFHDQIYRRATHTWHHSQPWWHYMATLPAAWMPWTLLLPVLPFGFLLSKKGARAVAASRTPEKEGMAYLWIAFLNGFAILSAVSIKIIIYLLPLFAPLAVLTAGGILSLSRARAKWLMRLMALLLLALAAALVTLQLGQMFGWEWLTKAVRWPLALEGLWILAAVSAAGAAIMWVAAPAAGGAGALLLAVLFTTVWIQPLGLITAPSMDNVMSPRMQGELIGSYIEKGYTPVTYKVYSGTYTFYAGADLLELDEWADVDAAVSAHRKTVVAMRTKHWDTWENKPADMREVSRQWIVDQEYVVAVRETSSPDQTEVSAGTEVSAQTEVPAESGQTGEHADLPADSATAPVQLPAANATDSTATQQSAITPSADMPADDASQADTAAEEGHETSPADAPAQGNATTI</sequence>
<dbReference type="CAZy" id="GT83">
    <property type="family name" value="Glycosyltransferase Family 83"/>
</dbReference>
<reference evidence="11 12" key="1">
    <citation type="journal article" date="2011" name="J. Bacteriol.">
        <title>Complete genome sequence and updated annotation of Desulfovibrio alaskensis G20.</title>
        <authorList>
            <person name="Hauser L.J."/>
            <person name="Land M.L."/>
            <person name="Brown S.D."/>
            <person name="Larimer F."/>
            <person name="Keller K.L."/>
            <person name="Rapp-Giles B.J."/>
            <person name="Price M.N."/>
            <person name="Lin M."/>
            <person name="Bruce D.C."/>
            <person name="Detter J.C."/>
            <person name="Tapia R."/>
            <person name="Han C.S."/>
            <person name="Goodwin L.A."/>
            <person name="Cheng J.F."/>
            <person name="Pitluck S."/>
            <person name="Copeland A."/>
            <person name="Lucas S."/>
            <person name="Nolan M."/>
            <person name="Lapidus A.L."/>
            <person name="Palumbo A.V."/>
            <person name="Wall J.D."/>
        </authorList>
    </citation>
    <scope>NUCLEOTIDE SEQUENCE [LARGE SCALE GENOMIC DNA]</scope>
    <source>
        <strain evidence="12">ATCC BAA 1058 / DSM 17464 / G20</strain>
    </source>
</reference>
<proteinExistence type="predicted"/>
<name>Q30YM9_OLEA2</name>
<evidence type="ECO:0000259" key="10">
    <source>
        <dbReference type="Pfam" id="PF13231"/>
    </source>
</evidence>
<evidence type="ECO:0000256" key="9">
    <source>
        <dbReference type="SAM" id="Phobius"/>
    </source>
</evidence>
<feature type="transmembrane region" description="Helical" evidence="9">
    <location>
        <begin position="44"/>
        <end position="65"/>
    </location>
</feature>
<feature type="transmembrane region" description="Helical" evidence="9">
    <location>
        <begin position="261"/>
        <end position="281"/>
    </location>
</feature>
<keyword evidence="7 9" id="KW-0472">Membrane</keyword>
<evidence type="ECO:0000256" key="5">
    <source>
        <dbReference type="ARBA" id="ARBA00022692"/>
    </source>
</evidence>
<dbReference type="HOGENOM" id="CLU_411467_0_0_7"/>
<evidence type="ECO:0000313" key="12">
    <source>
        <dbReference type="Proteomes" id="UP000002710"/>
    </source>
</evidence>
<evidence type="ECO:0000256" key="4">
    <source>
        <dbReference type="ARBA" id="ARBA00022679"/>
    </source>
</evidence>
<feature type="transmembrane region" description="Helical" evidence="9">
    <location>
        <begin position="234"/>
        <end position="249"/>
    </location>
</feature>
<keyword evidence="6 9" id="KW-1133">Transmembrane helix</keyword>
<protein>
    <submittedName>
        <fullName evidence="11">Glycosyl transferase family protein</fullName>
    </submittedName>
</protein>
<dbReference type="InterPro" id="IPR050297">
    <property type="entry name" value="LipidA_mod_glycosyltrf_83"/>
</dbReference>
<feature type="compositionally biased region" description="Polar residues" evidence="8">
    <location>
        <begin position="646"/>
        <end position="658"/>
    </location>
</feature>
<evidence type="ECO:0000256" key="2">
    <source>
        <dbReference type="ARBA" id="ARBA00022475"/>
    </source>
</evidence>
<feature type="transmembrane region" description="Helical" evidence="9">
    <location>
        <begin position="213"/>
        <end position="228"/>
    </location>
</feature>
<keyword evidence="12" id="KW-1185">Reference proteome</keyword>
<evidence type="ECO:0000313" key="11">
    <source>
        <dbReference type="EMBL" id="ABB39217.1"/>
    </source>
</evidence>
<dbReference type="GO" id="GO:0016763">
    <property type="term" value="F:pentosyltransferase activity"/>
    <property type="evidence" value="ECO:0007669"/>
    <property type="project" value="TreeGrafter"/>
</dbReference>
<feature type="transmembrane region" description="Helical" evidence="9">
    <location>
        <begin position="381"/>
        <end position="399"/>
    </location>
</feature>
<dbReference type="AlphaFoldDB" id="Q30YM9"/>
<feature type="transmembrane region" description="Helical" evidence="9">
    <location>
        <begin position="406"/>
        <end position="428"/>
    </location>
</feature>
<dbReference type="RefSeq" id="WP_011368286.1">
    <property type="nucleotide sequence ID" value="NC_007519.1"/>
</dbReference>
<feature type="domain" description="Glycosyltransferase RgtA/B/C/D-like" evidence="10">
    <location>
        <begin position="103"/>
        <end position="273"/>
    </location>
</feature>
<dbReference type="STRING" id="207559.Dde_2420"/>
<dbReference type="GO" id="GO:0010041">
    <property type="term" value="P:response to iron(III) ion"/>
    <property type="evidence" value="ECO:0007669"/>
    <property type="project" value="TreeGrafter"/>
</dbReference>
<dbReference type="InterPro" id="IPR038731">
    <property type="entry name" value="RgtA/B/C-like"/>
</dbReference>
<evidence type="ECO:0000256" key="6">
    <source>
        <dbReference type="ARBA" id="ARBA00022989"/>
    </source>
</evidence>
<dbReference type="eggNOG" id="COG1807">
    <property type="taxonomic scope" value="Bacteria"/>
</dbReference>
<dbReference type="GO" id="GO:0009103">
    <property type="term" value="P:lipopolysaccharide biosynthetic process"/>
    <property type="evidence" value="ECO:0007669"/>
    <property type="project" value="TreeGrafter"/>
</dbReference>
<evidence type="ECO:0000256" key="7">
    <source>
        <dbReference type="ARBA" id="ARBA00023136"/>
    </source>
</evidence>